<dbReference type="SUPFAM" id="SSF74653">
    <property type="entry name" value="TolA/TonB C-terminal domain"/>
    <property type="match status" value="1"/>
</dbReference>
<evidence type="ECO:0000313" key="1">
    <source>
        <dbReference type="EMBL" id="OGX85130.1"/>
    </source>
</evidence>
<dbReference type="EMBL" id="MDZB01000109">
    <property type="protein sequence ID" value="OGX85130.1"/>
    <property type="molecule type" value="Genomic_DNA"/>
</dbReference>
<proteinExistence type="predicted"/>
<sequence>MLPRFWQQTDTARRRESHQFYHFINSQLKYPGNTLRAGIDGILYVHLTIAATGAVSQAMIKRRELKAEGGEDSYAEKGYADLDAEVLRVARFLRFQPNGAATDTITIAYRFRMQ</sequence>
<evidence type="ECO:0000313" key="2">
    <source>
        <dbReference type="Proteomes" id="UP000176294"/>
    </source>
</evidence>
<name>A0A1G1T2N2_9BACT</name>
<dbReference type="AlphaFoldDB" id="A0A1G1T2N2"/>
<dbReference type="Gene3D" id="3.30.1150.10">
    <property type="match status" value="1"/>
</dbReference>
<evidence type="ECO:0008006" key="3">
    <source>
        <dbReference type="Google" id="ProtNLM"/>
    </source>
</evidence>
<protein>
    <recommendedName>
        <fullName evidence="3">TonB C-terminal domain-containing protein</fullName>
    </recommendedName>
</protein>
<reference evidence="1 2" key="1">
    <citation type="submission" date="2016-08" db="EMBL/GenBank/DDBJ databases">
        <title>Hymenobacter coccineus sp. nov., Hymenobacter lapidarius sp. nov. and Hymenobacter glacialis sp. nov., isolated from Antarctic soil.</title>
        <authorList>
            <person name="Sedlacek I."/>
            <person name="Kralova S."/>
            <person name="Kyrova K."/>
            <person name="Maslanova I."/>
            <person name="Stankova E."/>
            <person name="Vrbovska V."/>
            <person name="Nemec M."/>
            <person name="Bartak M."/>
            <person name="Svec P."/>
            <person name="Busse H.-J."/>
            <person name="Pantucek R."/>
        </authorList>
    </citation>
    <scope>NUCLEOTIDE SEQUENCE [LARGE SCALE GENOMIC DNA]</scope>
    <source>
        <strain evidence="1 2">CCM 8643</strain>
    </source>
</reference>
<organism evidence="1 2">
    <name type="scientific">Hymenobacter lapidarius</name>
    <dbReference type="NCBI Taxonomy" id="1908237"/>
    <lineage>
        <taxon>Bacteria</taxon>
        <taxon>Pseudomonadati</taxon>
        <taxon>Bacteroidota</taxon>
        <taxon>Cytophagia</taxon>
        <taxon>Cytophagales</taxon>
        <taxon>Hymenobacteraceae</taxon>
        <taxon>Hymenobacter</taxon>
    </lineage>
</organism>
<gene>
    <name evidence="1" type="ORF">BEN47_02000</name>
</gene>
<keyword evidence="2" id="KW-1185">Reference proteome</keyword>
<dbReference type="Proteomes" id="UP000176294">
    <property type="component" value="Unassembled WGS sequence"/>
</dbReference>
<comment type="caution">
    <text evidence="1">The sequence shown here is derived from an EMBL/GenBank/DDBJ whole genome shotgun (WGS) entry which is preliminary data.</text>
</comment>
<accession>A0A1G1T2N2</accession>